<dbReference type="InterPro" id="IPR039353">
    <property type="entry name" value="TF_Adf1"/>
</dbReference>
<keyword evidence="5" id="KW-1185">Reference proteome</keyword>
<evidence type="ECO:0000313" key="4">
    <source>
        <dbReference type="EMBL" id="CAD7079357.1"/>
    </source>
</evidence>
<dbReference type="OMA" id="THSPTKW"/>
<gene>
    <name evidence="4" type="ORF">HERILL_LOCUS2577</name>
</gene>
<sequence length="269" mass="31597">MEQVMTDLNAMIIKKEKKKRNQHQMVIINEEELIRQVEIRPVLYDKSLRGYRKSTMRDQSWREIASLLNSTVDECRKRWRSLRDAFARHHKHINEEDPIASKKKRWLYYDQMYFLSPYLECSGPVEHSNTITTLQDNSQGTIIMESEEPIEEIHSSYKNEEVNSEHVEQNHQQTDGQTADTEQTIDLYENQVMTRLFASPTTYQIADCKTNKSVNETTTENYTAIATTDPDERFLLSCSPILKRLPTKKNALARLKIQQILYNIEFGES</sequence>
<dbReference type="GO" id="GO:0006357">
    <property type="term" value="P:regulation of transcription by RNA polymerase II"/>
    <property type="evidence" value="ECO:0007669"/>
    <property type="project" value="TreeGrafter"/>
</dbReference>
<feature type="domain" description="MADF" evidence="2">
    <location>
        <begin position="32"/>
        <end position="120"/>
    </location>
</feature>
<dbReference type="AlphaFoldDB" id="A0A7R8UG19"/>
<dbReference type="GO" id="GO:0003677">
    <property type="term" value="F:DNA binding"/>
    <property type="evidence" value="ECO:0007669"/>
    <property type="project" value="InterPro"/>
</dbReference>
<dbReference type="Proteomes" id="UP000594454">
    <property type="component" value="Chromosome 1"/>
</dbReference>
<dbReference type="Pfam" id="PF10545">
    <property type="entry name" value="MADF_DNA_bdg"/>
    <property type="match status" value="1"/>
</dbReference>
<dbReference type="InParanoid" id="A0A7R8UG19"/>
<proteinExistence type="predicted"/>
<reference evidence="4 5" key="1">
    <citation type="submission" date="2020-11" db="EMBL/GenBank/DDBJ databases">
        <authorList>
            <person name="Wallbank WR R."/>
            <person name="Pardo Diaz C."/>
            <person name="Kozak K."/>
            <person name="Martin S."/>
            <person name="Jiggins C."/>
            <person name="Moest M."/>
            <person name="Warren A I."/>
            <person name="Generalovic N T."/>
            <person name="Byers J.R.P. K."/>
            <person name="Montejo-Kovacevich G."/>
            <person name="Yen C E."/>
        </authorList>
    </citation>
    <scope>NUCLEOTIDE SEQUENCE [LARGE SCALE GENOMIC DNA]</scope>
</reference>
<dbReference type="PANTHER" id="PTHR12243">
    <property type="entry name" value="MADF DOMAIN TRANSCRIPTION FACTOR"/>
    <property type="match status" value="1"/>
</dbReference>
<dbReference type="GO" id="GO:0005634">
    <property type="term" value="C:nucleus"/>
    <property type="evidence" value="ECO:0007669"/>
    <property type="project" value="UniProtKB-SubCell"/>
</dbReference>
<feature type="domain" description="BESS" evidence="3">
    <location>
        <begin position="228"/>
        <end position="267"/>
    </location>
</feature>
<name>A0A7R8UG19_HERIL</name>
<dbReference type="InterPro" id="IPR006578">
    <property type="entry name" value="MADF-dom"/>
</dbReference>
<keyword evidence="1" id="KW-0539">Nucleus</keyword>
<dbReference type="EMBL" id="LR899009">
    <property type="protein sequence ID" value="CAD7079357.1"/>
    <property type="molecule type" value="Genomic_DNA"/>
</dbReference>
<organism evidence="4 5">
    <name type="scientific">Hermetia illucens</name>
    <name type="common">Black soldier fly</name>
    <dbReference type="NCBI Taxonomy" id="343691"/>
    <lineage>
        <taxon>Eukaryota</taxon>
        <taxon>Metazoa</taxon>
        <taxon>Ecdysozoa</taxon>
        <taxon>Arthropoda</taxon>
        <taxon>Hexapoda</taxon>
        <taxon>Insecta</taxon>
        <taxon>Pterygota</taxon>
        <taxon>Neoptera</taxon>
        <taxon>Endopterygota</taxon>
        <taxon>Diptera</taxon>
        <taxon>Brachycera</taxon>
        <taxon>Stratiomyomorpha</taxon>
        <taxon>Stratiomyidae</taxon>
        <taxon>Hermetiinae</taxon>
        <taxon>Hermetia</taxon>
    </lineage>
</organism>
<accession>A0A7R8UG19</accession>
<dbReference type="OrthoDB" id="5803771at2759"/>
<evidence type="ECO:0000256" key="1">
    <source>
        <dbReference type="PROSITE-ProRule" id="PRU00371"/>
    </source>
</evidence>
<dbReference type="PROSITE" id="PS51029">
    <property type="entry name" value="MADF"/>
    <property type="match status" value="1"/>
</dbReference>
<comment type="subcellular location">
    <subcellularLocation>
        <location evidence="1">Nucleus</location>
    </subcellularLocation>
</comment>
<dbReference type="PANTHER" id="PTHR12243:SF67">
    <property type="entry name" value="COREPRESSOR OF PANGOLIN, ISOFORM A-RELATED"/>
    <property type="match status" value="1"/>
</dbReference>
<evidence type="ECO:0008006" key="6">
    <source>
        <dbReference type="Google" id="ProtNLM"/>
    </source>
</evidence>
<dbReference type="Pfam" id="PF02944">
    <property type="entry name" value="BESS"/>
    <property type="match status" value="1"/>
</dbReference>
<dbReference type="PROSITE" id="PS51031">
    <property type="entry name" value="BESS"/>
    <property type="match status" value="1"/>
</dbReference>
<evidence type="ECO:0000259" key="2">
    <source>
        <dbReference type="PROSITE" id="PS51029"/>
    </source>
</evidence>
<dbReference type="FunCoup" id="A0A7R8UG19">
    <property type="interactions" value="100"/>
</dbReference>
<evidence type="ECO:0000259" key="3">
    <source>
        <dbReference type="PROSITE" id="PS51031"/>
    </source>
</evidence>
<dbReference type="InterPro" id="IPR004210">
    <property type="entry name" value="BESS_motif"/>
</dbReference>
<protein>
    <recommendedName>
        <fullName evidence="6">Transcription factor Adf-1</fullName>
    </recommendedName>
</protein>
<dbReference type="GO" id="GO:0005667">
    <property type="term" value="C:transcription regulator complex"/>
    <property type="evidence" value="ECO:0007669"/>
    <property type="project" value="TreeGrafter"/>
</dbReference>
<dbReference type="SMART" id="SM00595">
    <property type="entry name" value="MADF"/>
    <property type="match status" value="1"/>
</dbReference>
<evidence type="ECO:0000313" key="5">
    <source>
        <dbReference type="Proteomes" id="UP000594454"/>
    </source>
</evidence>